<dbReference type="Pfam" id="PF07687">
    <property type="entry name" value="M20_dimer"/>
    <property type="match status" value="1"/>
</dbReference>
<evidence type="ECO:0000256" key="3">
    <source>
        <dbReference type="SAM" id="SignalP"/>
    </source>
</evidence>
<keyword evidence="3" id="KW-0732">Signal</keyword>
<dbReference type="InterPro" id="IPR036264">
    <property type="entry name" value="Bact_exopeptidase_dim_dom"/>
</dbReference>
<accession>A0A212KFV2</accession>
<dbReference type="AlphaFoldDB" id="A0A212KFV2"/>
<dbReference type="GO" id="GO:0046872">
    <property type="term" value="F:metal ion binding"/>
    <property type="evidence" value="ECO:0007669"/>
    <property type="project" value="UniProtKB-KW"/>
</dbReference>
<keyword evidence="1" id="KW-0479">Metal-binding</keyword>
<proteinExistence type="predicted"/>
<dbReference type="PANTHER" id="PTHR43808:SF32">
    <property type="entry name" value="ARGE_DAPE-RELATED DEACYLASE"/>
    <property type="match status" value="1"/>
</dbReference>
<gene>
    <name evidence="5" type="ORF">KL86DPRO_60194</name>
</gene>
<keyword evidence="2" id="KW-0378">Hydrolase</keyword>
<sequence length="466" mass="50852">MRLYSSAMTRLALLCLFAVFAAQTVSLSPAVAASLLAAQEKPDKNAVALQRLLDDIGKQRAEVISIQRELTARPALAPESGGEGEEAKARWIEEWLRQKGFPLVERLDYLDAKVPSGQRPNLVLRLPGQSGRTLWLVCHLHVATPGPLDRWQGSPWTLRVEGDTVYGRGVMDNHQSIAAALLLFENLKRQQITPPMGLGLVLHAQTNGFRHVLAKRPDIFAPDDLLIVPDFGNPKGTSIALAEKGLLWLNICIKGEQKHSGSPQGGHNTLRIGARFIRDMDELAKSLSAAVPMFQAPYVTFEPTMVLPTAGSSNAVPAEFTFSVDCRFTPIYSPADIMKEFRTLADKLEREEGVSINLTETLSYYSPPPTRQDSPVVLAVLRSLAAEGVKDVSFVGINTVSSATPIREKGLAVAEWGKMDDTRRQIANESTTVSASIEEARVFARILFDQEAAKAAPANAGEEKTP</sequence>
<protein>
    <submittedName>
        <fullName evidence="5">Peptidase M20</fullName>
    </submittedName>
</protein>
<dbReference type="InterPro" id="IPR050072">
    <property type="entry name" value="Peptidase_M20A"/>
</dbReference>
<dbReference type="Gene3D" id="3.40.630.10">
    <property type="entry name" value="Zn peptidases"/>
    <property type="match status" value="1"/>
</dbReference>
<organism evidence="5">
    <name type="scientific">uncultured delta proteobacterium</name>
    <dbReference type="NCBI Taxonomy" id="34034"/>
    <lineage>
        <taxon>Bacteria</taxon>
        <taxon>Deltaproteobacteria</taxon>
        <taxon>environmental samples</taxon>
    </lineage>
</organism>
<dbReference type="NCBIfam" id="NF010589">
    <property type="entry name" value="PRK13983.1"/>
    <property type="match status" value="1"/>
</dbReference>
<dbReference type="Gene3D" id="3.30.70.360">
    <property type="match status" value="1"/>
</dbReference>
<evidence type="ECO:0000256" key="2">
    <source>
        <dbReference type="ARBA" id="ARBA00022801"/>
    </source>
</evidence>
<dbReference type="GO" id="GO:0016787">
    <property type="term" value="F:hydrolase activity"/>
    <property type="evidence" value="ECO:0007669"/>
    <property type="project" value="UniProtKB-KW"/>
</dbReference>
<reference evidence="5" key="1">
    <citation type="submission" date="2016-04" db="EMBL/GenBank/DDBJ databases">
        <authorList>
            <person name="Evans L.H."/>
            <person name="Alamgir A."/>
            <person name="Owens N."/>
            <person name="Weber N.D."/>
            <person name="Virtaneva K."/>
            <person name="Barbian K."/>
            <person name="Babar A."/>
            <person name="Rosenke K."/>
        </authorList>
    </citation>
    <scope>NUCLEOTIDE SEQUENCE</scope>
    <source>
        <strain evidence="5">86</strain>
    </source>
</reference>
<evidence type="ECO:0000313" key="5">
    <source>
        <dbReference type="EMBL" id="SBW10527.1"/>
    </source>
</evidence>
<dbReference type="InterPro" id="IPR002933">
    <property type="entry name" value="Peptidase_M20"/>
</dbReference>
<evidence type="ECO:0000259" key="4">
    <source>
        <dbReference type="Pfam" id="PF07687"/>
    </source>
</evidence>
<dbReference type="EMBL" id="FLUQ01000006">
    <property type="protein sequence ID" value="SBW10527.1"/>
    <property type="molecule type" value="Genomic_DNA"/>
</dbReference>
<dbReference type="SUPFAM" id="SSF55031">
    <property type="entry name" value="Bacterial exopeptidase dimerisation domain"/>
    <property type="match status" value="1"/>
</dbReference>
<feature type="chain" id="PRO_5012419871" evidence="3">
    <location>
        <begin position="22"/>
        <end position="466"/>
    </location>
</feature>
<feature type="signal peptide" evidence="3">
    <location>
        <begin position="1"/>
        <end position="21"/>
    </location>
</feature>
<feature type="domain" description="Peptidase M20 dimerisation" evidence="4">
    <location>
        <begin position="242"/>
        <end position="350"/>
    </location>
</feature>
<dbReference type="PANTHER" id="PTHR43808">
    <property type="entry name" value="ACETYLORNITHINE DEACETYLASE"/>
    <property type="match status" value="1"/>
</dbReference>
<name>A0A212KFV2_9DELT</name>
<dbReference type="InterPro" id="IPR011650">
    <property type="entry name" value="Peptidase_M20_dimer"/>
</dbReference>
<dbReference type="Pfam" id="PF01546">
    <property type="entry name" value="Peptidase_M20"/>
    <property type="match status" value="1"/>
</dbReference>
<dbReference type="SUPFAM" id="SSF53187">
    <property type="entry name" value="Zn-dependent exopeptidases"/>
    <property type="match status" value="1"/>
</dbReference>
<evidence type="ECO:0000256" key="1">
    <source>
        <dbReference type="ARBA" id="ARBA00022723"/>
    </source>
</evidence>